<evidence type="ECO:0000313" key="2">
    <source>
        <dbReference type="Proteomes" id="UP000299102"/>
    </source>
</evidence>
<comment type="caution">
    <text evidence="1">The sequence shown here is derived from an EMBL/GenBank/DDBJ whole genome shotgun (WGS) entry which is preliminary data.</text>
</comment>
<dbReference type="Proteomes" id="UP000299102">
    <property type="component" value="Unassembled WGS sequence"/>
</dbReference>
<dbReference type="EMBL" id="BGZK01000216">
    <property type="protein sequence ID" value="GBP29155.1"/>
    <property type="molecule type" value="Genomic_DNA"/>
</dbReference>
<proteinExistence type="predicted"/>
<reference evidence="1 2" key="1">
    <citation type="journal article" date="2019" name="Commun. Biol.">
        <title>The bagworm genome reveals a unique fibroin gene that provides high tensile strength.</title>
        <authorList>
            <person name="Kono N."/>
            <person name="Nakamura H."/>
            <person name="Ohtoshi R."/>
            <person name="Tomita M."/>
            <person name="Numata K."/>
            <person name="Arakawa K."/>
        </authorList>
    </citation>
    <scope>NUCLEOTIDE SEQUENCE [LARGE SCALE GENOMIC DNA]</scope>
</reference>
<organism evidence="1 2">
    <name type="scientific">Eumeta variegata</name>
    <name type="common">Bagworm moth</name>
    <name type="synonym">Eumeta japonica</name>
    <dbReference type="NCBI Taxonomy" id="151549"/>
    <lineage>
        <taxon>Eukaryota</taxon>
        <taxon>Metazoa</taxon>
        <taxon>Ecdysozoa</taxon>
        <taxon>Arthropoda</taxon>
        <taxon>Hexapoda</taxon>
        <taxon>Insecta</taxon>
        <taxon>Pterygota</taxon>
        <taxon>Neoptera</taxon>
        <taxon>Endopterygota</taxon>
        <taxon>Lepidoptera</taxon>
        <taxon>Glossata</taxon>
        <taxon>Ditrysia</taxon>
        <taxon>Tineoidea</taxon>
        <taxon>Psychidae</taxon>
        <taxon>Oiketicinae</taxon>
        <taxon>Eumeta</taxon>
    </lineage>
</organism>
<gene>
    <name evidence="1" type="ORF">EVAR_17693_1</name>
</gene>
<sequence length="81" mass="9090">MRSRPDLRYAGGPELRGHIERWLREPAAYGAPLPPARDGYQKKVAVVAQYLRCMSSDENILGLARAPPSPSTDRLLYTPIR</sequence>
<dbReference type="AlphaFoldDB" id="A0A4C1URS2"/>
<name>A0A4C1URS2_EUMVA</name>
<evidence type="ECO:0000313" key="1">
    <source>
        <dbReference type="EMBL" id="GBP29155.1"/>
    </source>
</evidence>
<protein>
    <submittedName>
        <fullName evidence="1">Uncharacterized protein</fullName>
    </submittedName>
</protein>
<keyword evidence="2" id="KW-1185">Reference proteome</keyword>
<accession>A0A4C1URS2</accession>